<accession>A0A3B1E5X8</accession>
<protein>
    <submittedName>
        <fullName evidence="2">FIG003879: Predicted amidohydrolase</fullName>
    </submittedName>
</protein>
<dbReference type="PANTHER" id="PTHR47799:SF1">
    <property type="entry name" value="OMEGA-AMIDASE YAFV"/>
    <property type="match status" value="1"/>
</dbReference>
<reference evidence="2" key="1">
    <citation type="submission" date="2018-10" db="EMBL/GenBank/DDBJ databases">
        <authorList>
            <person name="Aoki K."/>
        </authorList>
    </citation>
    <scope>NUCLEOTIDE SEQUENCE</scope>
</reference>
<dbReference type="Gene3D" id="3.60.110.10">
    <property type="entry name" value="Carbon-nitrogen hydrolase"/>
    <property type="match status" value="1"/>
</dbReference>
<dbReference type="AlphaFoldDB" id="A0A3B1E5X8"/>
<dbReference type="CDD" id="cd07197">
    <property type="entry name" value="nitrilase"/>
    <property type="match status" value="1"/>
</dbReference>
<dbReference type="Pfam" id="PF00795">
    <property type="entry name" value="CN_hydrolase"/>
    <property type="match status" value="1"/>
</dbReference>
<name>A0A3B1E5X8_9ZZZZ</name>
<dbReference type="EMBL" id="UOYO01000048">
    <property type="protein sequence ID" value="VAY88321.1"/>
    <property type="molecule type" value="Genomic_DNA"/>
</dbReference>
<keyword evidence="2" id="KW-0378">Hydrolase</keyword>
<dbReference type="PROSITE" id="PS50263">
    <property type="entry name" value="CN_HYDROLASE"/>
    <property type="match status" value="1"/>
</dbReference>
<dbReference type="InterPro" id="IPR052737">
    <property type="entry name" value="Omega-amidase_YafV"/>
</dbReference>
<proteinExistence type="predicted"/>
<dbReference type="PANTHER" id="PTHR47799">
    <property type="entry name" value="OMEGA-AMIDASE YAFV"/>
    <property type="match status" value="1"/>
</dbReference>
<feature type="domain" description="CN hydrolase" evidence="1">
    <location>
        <begin position="1"/>
        <end position="243"/>
    </location>
</feature>
<sequence length="243" mass="28208">MNLVSLQFKTTKNFKKNFKKLVYLIKKSPKNSFILAPELCITGYAYNNLDKAVKISKLAIKMLTRLSIDKTISLTLIQEKKKQYINTLYIFNKNQIIHTQSKYKLFSLSNEHKYFKKGDKKDIKIINIDGLKIACLICFELRFINLWEKIQGADLILVPAMWGRLRKDNFDILTKALAIINQCFVIASNSANKDMSKGSGIITPFGEKFKDDNKKLIIKDIDLKEIQKMRRYLNTGIQYAKSY</sequence>
<dbReference type="SUPFAM" id="SSF56317">
    <property type="entry name" value="Carbon-nitrogen hydrolase"/>
    <property type="match status" value="1"/>
</dbReference>
<organism evidence="2">
    <name type="scientific">hydrothermal vent metagenome</name>
    <dbReference type="NCBI Taxonomy" id="652676"/>
    <lineage>
        <taxon>unclassified sequences</taxon>
        <taxon>metagenomes</taxon>
        <taxon>ecological metagenomes</taxon>
    </lineage>
</organism>
<dbReference type="InterPro" id="IPR003010">
    <property type="entry name" value="C-N_Hydrolase"/>
</dbReference>
<gene>
    <name evidence="2" type="ORF">MNB_ARC-1_1209</name>
</gene>
<dbReference type="InterPro" id="IPR036526">
    <property type="entry name" value="C-N_Hydrolase_sf"/>
</dbReference>
<evidence type="ECO:0000259" key="1">
    <source>
        <dbReference type="PROSITE" id="PS50263"/>
    </source>
</evidence>
<dbReference type="GO" id="GO:0106008">
    <property type="term" value="F:2-oxoglutaramate amidase activity"/>
    <property type="evidence" value="ECO:0007669"/>
    <property type="project" value="TreeGrafter"/>
</dbReference>
<evidence type="ECO:0000313" key="2">
    <source>
        <dbReference type="EMBL" id="VAY88321.1"/>
    </source>
</evidence>
<dbReference type="GO" id="GO:0050152">
    <property type="term" value="F:omega-amidase activity"/>
    <property type="evidence" value="ECO:0007669"/>
    <property type="project" value="TreeGrafter"/>
</dbReference>